<dbReference type="PANTHER" id="PTHR12151">
    <property type="entry name" value="ELECTRON TRANSPORT PROTIN SCO1/SENC FAMILY MEMBER"/>
    <property type="match status" value="1"/>
</dbReference>
<feature type="binding site" evidence="3">
    <location>
        <position position="180"/>
    </location>
    <ligand>
        <name>Cu cation</name>
        <dbReference type="ChEBI" id="CHEBI:23378"/>
    </ligand>
</feature>
<dbReference type="PANTHER" id="PTHR12151:SF25">
    <property type="entry name" value="LINALOOL DEHYDRATASE_ISOMERASE DOMAIN-CONTAINING PROTEIN"/>
    <property type="match status" value="1"/>
</dbReference>
<evidence type="ECO:0000256" key="4">
    <source>
        <dbReference type="PIRSR" id="PIRSR603782-2"/>
    </source>
</evidence>
<evidence type="ECO:0000256" key="2">
    <source>
        <dbReference type="ARBA" id="ARBA00023008"/>
    </source>
</evidence>
<dbReference type="PROSITE" id="PS51352">
    <property type="entry name" value="THIOREDOXIN_2"/>
    <property type="match status" value="1"/>
</dbReference>
<comment type="caution">
    <text evidence="6">The sequence shown here is derived from an EMBL/GenBank/DDBJ whole genome shotgun (WGS) entry which is preliminary data.</text>
</comment>
<sequence>MKTSPFPITAPASRRHLLRTGAAAVALAVGSPLLLAGCNRQAPQMNFKSTDLDGADYGKSLDLTNTATGKPVSLDTFKGKVVLLFFGFTQCPDICPTTLLKAKEIKEALGKDGDKLDVVFVTLDPERDTAEVMQAYVPSFDPSFIGLRGDPAATKKAAREFRVFYQKVPNQDGSSYTLDHTAASYVIDKDGKLRLLVRYTDAVPDIVSDLKQLIAA</sequence>
<dbReference type="InterPro" id="IPR006311">
    <property type="entry name" value="TAT_signal"/>
</dbReference>
<accession>A0A426FMW2</accession>
<keyword evidence="2 3" id="KW-0186">Copper</keyword>
<feature type="binding site" evidence="3">
    <location>
        <position position="91"/>
    </location>
    <ligand>
        <name>Cu cation</name>
        <dbReference type="ChEBI" id="CHEBI:23378"/>
    </ligand>
</feature>
<feature type="binding site" evidence="3">
    <location>
        <position position="95"/>
    </location>
    <ligand>
        <name>Cu cation</name>
        <dbReference type="ChEBI" id="CHEBI:23378"/>
    </ligand>
</feature>
<proteinExistence type="inferred from homology"/>
<dbReference type="SUPFAM" id="SSF52833">
    <property type="entry name" value="Thioredoxin-like"/>
    <property type="match status" value="1"/>
</dbReference>
<feature type="disulfide bond" description="Redox-active" evidence="4">
    <location>
        <begin position="91"/>
        <end position="95"/>
    </location>
</feature>
<dbReference type="CDD" id="cd02968">
    <property type="entry name" value="SCO"/>
    <property type="match status" value="1"/>
</dbReference>
<keyword evidence="4" id="KW-1015">Disulfide bond</keyword>
<gene>
    <name evidence="6" type="ORF">EHV23_11615</name>
</gene>
<reference evidence="6 7" key="1">
    <citation type="submission" date="2018-11" db="EMBL/GenBank/DDBJ databases">
        <title>Genome sequencing of Lautropia sp. KCOM 2505 (= ChDC F240).</title>
        <authorList>
            <person name="Kook J.-K."/>
            <person name="Park S.-N."/>
            <person name="Lim Y.K."/>
        </authorList>
    </citation>
    <scope>NUCLEOTIDE SEQUENCE [LARGE SCALE GENOMIC DNA]</scope>
    <source>
        <strain evidence="6 7">KCOM 2505</strain>
    </source>
</reference>
<dbReference type="OrthoDB" id="9790194at2"/>
<dbReference type="FunFam" id="3.40.30.10:FF:000013">
    <property type="entry name" value="Blast:Protein SCO1 homolog, mitochondrial"/>
    <property type="match status" value="1"/>
</dbReference>
<evidence type="ECO:0000256" key="1">
    <source>
        <dbReference type="ARBA" id="ARBA00010996"/>
    </source>
</evidence>
<dbReference type="InterPro" id="IPR013766">
    <property type="entry name" value="Thioredoxin_domain"/>
</dbReference>
<dbReference type="GO" id="GO:0046872">
    <property type="term" value="F:metal ion binding"/>
    <property type="evidence" value="ECO:0007669"/>
    <property type="project" value="UniProtKB-KW"/>
</dbReference>
<keyword evidence="3" id="KW-0479">Metal-binding</keyword>
<protein>
    <submittedName>
        <fullName evidence="6">SCO family protein</fullName>
    </submittedName>
</protein>
<evidence type="ECO:0000313" key="6">
    <source>
        <dbReference type="EMBL" id="RRN44023.1"/>
    </source>
</evidence>
<comment type="similarity">
    <text evidence="1">Belongs to the SCO1/2 family.</text>
</comment>
<organism evidence="6 7">
    <name type="scientific">Lautropia dentalis</name>
    <dbReference type="NCBI Taxonomy" id="2490857"/>
    <lineage>
        <taxon>Bacteria</taxon>
        <taxon>Pseudomonadati</taxon>
        <taxon>Pseudomonadota</taxon>
        <taxon>Betaproteobacteria</taxon>
        <taxon>Burkholderiales</taxon>
        <taxon>Burkholderiaceae</taxon>
        <taxon>Lautropia</taxon>
    </lineage>
</organism>
<dbReference type="EMBL" id="RRUE01000002">
    <property type="protein sequence ID" value="RRN44023.1"/>
    <property type="molecule type" value="Genomic_DNA"/>
</dbReference>
<dbReference type="PROSITE" id="PS51318">
    <property type="entry name" value="TAT"/>
    <property type="match status" value="1"/>
</dbReference>
<feature type="domain" description="Thioredoxin" evidence="5">
    <location>
        <begin position="52"/>
        <end position="216"/>
    </location>
</feature>
<keyword evidence="7" id="KW-1185">Reference proteome</keyword>
<dbReference type="Gene3D" id="3.40.30.10">
    <property type="entry name" value="Glutaredoxin"/>
    <property type="match status" value="1"/>
</dbReference>
<dbReference type="InterPro" id="IPR036249">
    <property type="entry name" value="Thioredoxin-like_sf"/>
</dbReference>
<name>A0A426FMW2_9BURK</name>
<dbReference type="Proteomes" id="UP000270261">
    <property type="component" value="Unassembled WGS sequence"/>
</dbReference>
<dbReference type="AlphaFoldDB" id="A0A426FMW2"/>
<evidence type="ECO:0000259" key="5">
    <source>
        <dbReference type="PROSITE" id="PS51352"/>
    </source>
</evidence>
<dbReference type="InterPro" id="IPR003782">
    <property type="entry name" value="SCO1/SenC"/>
</dbReference>
<evidence type="ECO:0000256" key="3">
    <source>
        <dbReference type="PIRSR" id="PIRSR603782-1"/>
    </source>
</evidence>
<dbReference type="RefSeq" id="WP_125096222.1">
    <property type="nucleotide sequence ID" value="NZ_RRUE01000002.1"/>
</dbReference>
<dbReference type="Pfam" id="PF02630">
    <property type="entry name" value="SCO1-SenC"/>
    <property type="match status" value="1"/>
</dbReference>
<evidence type="ECO:0000313" key="7">
    <source>
        <dbReference type="Proteomes" id="UP000270261"/>
    </source>
</evidence>